<dbReference type="SUPFAM" id="SSF48371">
    <property type="entry name" value="ARM repeat"/>
    <property type="match status" value="1"/>
</dbReference>
<sequence length="573" mass="66575">MEVLQGNQENQSYKDEIQYNNNSNDDNQAESQLNNEIFSKKKNLFRVEIRNKKTRTLLQAKRNMSLNGNLLQDYEVLPPFYPQMIEQTIHEFNQQNPNLSLIQQNLRVIRKEIDQNRENTLLMIKNSQLFMKLVQMITWGRKQPSLMFEIAYDLVINVTSFCDCSDVVDQIVDILIKRDENGQEINDQENNYLFQQPDKRKFYVLSVIENHIQNDEYLNIRESAIWLLSNIAAENTQNVVKSILSKGKLFYILKENIELKNHTKDMLESIVNLLSNLSMKKEYTTYIDFVDAPELILSIFPLVINQEIVNTTLMSALKKIVFKADDDEVHQIINYYYDLILQMVNFVQGCNLQIKSHCDCCSYILEIFDYLCDFYESLTNQVVGMGIFDPIAHLLNQNIPIELQSICLDLLTTIFSKHSHQINDRFIFEEQFNQNQYLTKIIINLASSYHSDIKNSALSCLSSLLAGCNQDQCEAIFDSNLMKIFLDSMQQESVKQDTITEILNGLINLIFIGNLNHSIEQNPYSIVFMDLQGDAILDNIQERLSNEGYSSSEKLLRYITEGNVDDEEDNEGQ</sequence>
<dbReference type="InterPro" id="IPR000225">
    <property type="entry name" value="Armadillo"/>
</dbReference>
<evidence type="ECO:0000256" key="4">
    <source>
        <dbReference type="SAM" id="MobiDB-lite"/>
    </source>
</evidence>
<gene>
    <name evidence="5" type="ORF">TTHERM_00196430</name>
</gene>
<evidence type="ECO:0000256" key="2">
    <source>
        <dbReference type="ARBA" id="ARBA00022448"/>
    </source>
</evidence>
<organism evidence="5 6">
    <name type="scientific">Tetrahymena thermophila (strain SB210)</name>
    <dbReference type="NCBI Taxonomy" id="312017"/>
    <lineage>
        <taxon>Eukaryota</taxon>
        <taxon>Sar</taxon>
        <taxon>Alveolata</taxon>
        <taxon>Ciliophora</taxon>
        <taxon>Intramacronucleata</taxon>
        <taxon>Oligohymenophorea</taxon>
        <taxon>Hymenostomatida</taxon>
        <taxon>Tetrahymenina</taxon>
        <taxon>Tetrahymenidae</taxon>
        <taxon>Tetrahymena</taxon>
    </lineage>
</organism>
<dbReference type="InterPro" id="IPR016024">
    <property type="entry name" value="ARM-type_fold"/>
</dbReference>
<comment type="similarity">
    <text evidence="1">Belongs to the importin alpha family.</text>
</comment>
<keyword evidence="3" id="KW-0653">Protein transport</keyword>
<evidence type="ECO:0000256" key="1">
    <source>
        <dbReference type="ARBA" id="ARBA00010394"/>
    </source>
</evidence>
<protein>
    <recommendedName>
        <fullName evidence="7">Importin subunit alpha</fullName>
    </recommendedName>
</protein>
<evidence type="ECO:0008006" key="7">
    <source>
        <dbReference type="Google" id="ProtNLM"/>
    </source>
</evidence>
<dbReference type="STRING" id="312017.Q23JZ1"/>
<dbReference type="RefSeq" id="XP_001017297.2">
    <property type="nucleotide sequence ID" value="XM_001017297.2"/>
</dbReference>
<proteinExistence type="inferred from homology"/>
<feature type="compositionally biased region" description="Polar residues" evidence="4">
    <location>
        <begin position="18"/>
        <end position="29"/>
    </location>
</feature>
<evidence type="ECO:0000313" key="6">
    <source>
        <dbReference type="Proteomes" id="UP000009168"/>
    </source>
</evidence>
<feature type="region of interest" description="Disordered" evidence="4">
    <location>
        <begin position="1"/>
        <end position="29"/>
    </location>
</feature>
<reference evidence="6" key="1">
    <citation type="journal article" date="2006" name="PLoS Biol.">
        <title>Macronuclear genome sequence of the ciliate Tetrahymena thermophila, a model eukaryote.</title>
        <authorList>
            <person name="Eisen J.A."/>
            <person name="Coyne R.S."/>
            <person name="Wu M."/>
            <person name="Wu D."/>
            <person name="Thiagarajan M."/>
            <person name="Wortman J.R."/>
            <person name="Badger J.H."/>
            <person name="Ren Q."/>
            <person name="Amedeo P."/>
            <person name="Jones K.M."/>
            <person name="Tallon L.J."/>
            <person name="Delcher A.L."/>
            <person name="Salzberg S.L."/>
            <person name="Silva J.C."/>
            <person name="Haas B.J."/>
            <person name="Majoros W.H."/>
            <person name="Farzad M."/>
            <person name="Carlton J.M."/>
            <person name="Smith R.K. Jr."/>
            <person name="Garg J."/>
            <person name="Pearlman R.E."/>
            <person name="Karrer K.M."/>
            <person name="Sun L."/>
            <person name="Manning G."/>
            <person name="Elde N.C."/>
            <person name="Turkewitz A.P."/>
            <person name="Asai D.J."/>
            <person name="Wilkes D.E."/>
            <person name="Wang Y."/>
            <person name="Cai H."/>
            <person name="Collins K."/>
            <person name="Stewart B.A."/>
            <person name="Lee S.R."/>
            <person name="Wilamowska K."/>
            <person name="Weinberg Z."/>
            <person name="Ruzzo W.L."/>
            <person name="Wloga D."/>
            <person name="Gaertig J."/>
            <person name="Frankel J."/>
            <person name="Tsao C.-C."/>
            <person name="Gorovsky M.A."/>
            <person name="Keeling P.J."/>
            <person name="Waller R.F."/>
            <person name="Patron N.J."/>
            <person name="Cherry J.M."/>
            <person name="Stover N.A."/>
            <person name="Krieger C.J."/>
            <person name="del Toro C."/>
            <person name="Ryder H.F."/>
            <person name="Williamson S.C."/>
            <person name="Barbeau R.A."/>
            <person name="Hamilton E.P."/>
            <person name="Orias E."/>
        </authorList>
    </citation>
    <scope>NUCLEOTIDE SEQUENCE [LARGE SCALE GENOMIC DNA]</scope>
    <source>
        <strain evidence="6">SB210</strain>
    </source>
</reference>
<dbReference type="InterPro" id="IPR011989">
    <property type="entry name" value="ARM-like"/>
</dbReference>
<dbReference type="GeneID" id="7825840"/>
<dbReference type="HOGENOM" id="CLU_476110_0_0_1"/>
<dbReference type="Proteomes" id="UP000009168">
    <property type="component" value="Unassembled WGS sequence"/>
</dbReference>
<evidence type="ECO:0000313" key="5">
    <source>
        <dbReference type="EMBL" id="EAR97052.2"/>
    </source>
</evidence>
<accession>Q23JZ1</accession>
<dbReference type="PANTHER" id="PTHR23316">
    <property type="entry name" value="IMPORTIN ALPHA"/>
    <property type="match status" value="1"/>
</dbReference>
<feature type="compositionally biased region" description="Polar residues" evidence="4">
    <location>
        <begin position="1"/>
        <end position="11"/>
    </location>
</feature>
<dbReference type="SMART" id="SM00185">
    <property type="entry name" value="ARM"/>
    <property type="match status" value="3"/>
</dbReference>
<name>Q23JZ1_TETTS</name>
<dbReference type="EMBL" id="GG662673">
    <property type="protein sequence ID" value="EAR97052.2"/>
    <property type="molecule type" value="Genomic_DNA"/>
</dbReference>
<evidence type="ECO:0000256" key="3">
    <source>
        <dbReference type="ARBA" id="ARBA00022927"/>
    </source>
</evidence>
<dbReference type="AlphaFoldDB" id="Q23JZ1"/>
<dbReference type="GO" id="GO:0015031">
    <property type="term" value="P:protein transport"/>
    <property type="evidence" value="ECO:0007669"/>
    <property type="project" value="UniProtKB-KW"/>
</dbReference>
<dbReference type="InParanoid" id="Q23JZ1"/>
<dbReference type="KEGG" id="tet:TTHERM_00196430"/>
<keyword evidence="2" id="KW-0813">Transport</keyword>
<keyword evidence="6" id="KW-1185">Reference proteome</keyword>
<dbReference type="Gene3D" id="1.25.10.10">
    <property type="entry name" value="Leucine-rich Repeat Variant"/>
    <property type="match status" value="1"/>
</dbReference>